<dbReference type="SUPFAM" id="SSF46689">
    <property type="entry name" value="Homeodomain-like"/>
    <property type="match status" value="1"/>
</dbReference>
<dbReference type="PANTHER" id="PTHR30055">
    <property type="entry name" value="HTH-TYPE TRANSCRIPTIONAL REGULATOR RUTR"/>
    <property type="match status" value="1"/>
</dbReference>
<dbReference type="InterPro" id="IPR009057">
    <property type="entry name" value="Homeodomain-like_sf"/>
</dbReference>
<evidence type="ECO:0000256" key="4">
    <source>
        <dbReference type="PROSITE-ProRule" id="PRU00335"/>
    </source>
</evidence>
<evidence type="ECO:0000256" key="2">
    <source>
        <dbReference type="ARBA" id="ARBA00023125"/>
    </source>
</evidence>
<feature type="compositionally biased region" description="Low complexity" evidence="5">
    <location>
        <begin position="1"/>
        <end position="15"/>
    </location>
</feature>
<name>A0ABP8K1B5_9MICO</name>
<dbReference type="Gene3D" id="1.10.10.60">
    <property type="entry name" value="Homeodomain-like"/>
    <property type="match status" value="1"/>
</dbReference>
<dbReference type="PANTHER" id="PTHR30055:SF148">
    <property type="entry name" value="TETR-FAMILY TRANSCRIPTIONAL REGULATOR"/>
    <property type="match status" value="1"/>
</dbReference>
<dbReference type="Gene3D" id="1.10.357.10">
    <property type="entry name" value="Tetracycline Repressor, domain 2"/>
    <property type="match status" value="1"/>
</dbReference>
<evidence type="ECO:0000313" key="8">
    <source>
        <dbReference type="Proteomes" id="UP001500945"/>
    </source>
</evidence>
<dbReference type="Proteomes" id="UP001500945">
    <property type="component" value="Unassembled WGS sequence"/>
</dbReference>
<dbReference type="InterPro" id="IPR036271">
    <property type="entry name" value="Tet_transcr_reg_TetR-rel_C_sf"/>
</dbReference>
<evidence type="ECO:0000259" key="6">
    <source>
        <dbReference type="PROSITE" id="PS50977"/>
    </source>
</evidence>
<gene>
    <name evidence="7" type="ORF">GCM10023168_05900</name>
</gene>
<dbReference type="SUPFAM" id="SSF48498">
    <property type="entry name" value="Tetracyclin repressor-like, C-terminal domain"/>
    <property type="match status" value="1"/>
</dbReference>
<accession>A0ABP8K1B5</accession>
<feature type="region of interest" description="Disordered" evidence="5">
    <location>
        <begin position="1"/>
        <end position="21"/>
    </location>
</feature>
<evidence type="ECO:0000256" key="3">
    <source>
        <dbReference type="ARBA" id="ARBA00023163"/>
    </source>
</evidence>
<keyword evidence="1" id="KW-0805">Transcription regulation</keyword>
<feature type="DNA-binding region" description="H-T-H motif" evidence="4">
    <location>
        <begin position="45"/>
        <end position="64"/>
    </location>
</feature>
<dbReference type="InterPro" id="IPR011075">
    <property type="entry name" value="TetR_C"/>
</dbReference>
<dbReference type="InterPro" id="IPR001647">
    <property type="entry name" value="HTH_TetR"/>
</dbReference>
<dbReference type="Pfam" id="PF00440">
    <property type="entry name" value="TetR_N"/>
    <property type="match status" value="1"/>
</dbReference>
<keyword evidence="3" id="KW-0804">Transcription</keyword>
<dbReference type="EMBL" id="BAABGM010000003">
    <property type="protein sequence ID" value="GAA4399095.1"/>
    <property type="molecule type" value="Genomic_DNA"/>
</dbReference>
<evidence type="ECO:0000313" key="7">
    <source>
        <dbReference type="EMBL" id="GAA4399095.1"/>
    </source>
</evidence>
<proteinExistence type="predicted"/>
<keyword evidence="8" id="KW-1185">Reference proteome</keyword>
<protein>
    <submittedName>
        <fullName evidence="7">TetR/AcrR family transcriptional regulator</fullName>
    </submittedName>
</protein>
<dbReference type="InterPro" id="IPR050109">
    <property type="entry name" value="HTH-type_TetR-like_transc_reg"/>
</dbReference>
<sequence length="214" mass="22725">MRRVDATPTTDPPATQGRPRDASIDLAVLETTLRHLARDGFGGLSLAAVAADAGTTRPALYRRWKDKTELVVDAVAHLANVDPPVVTGAPFPDLVAELEHFRHCISEAAALPLVGLMLGDGVSPAVRRTYTDEIVAPRRARIRACLGAAVERGEIPEDADLLVAASFLTGSWYSLALVGAEPPRDWSRRVATLVWTACGGDPRALTPHPGDGGL</sequence>
<evidence type="ECO:0000256" key="5">
    <source>
        <dbReference type="SAM" id="MobiDB-lite"/>
    </source>
</evidence>
<comment type="caution">
    <text evidence="7">The sequence shown here is derived from an EMBL/GenBank/DDBJ whole genome shotgun (WGS) entry which is preliminary data.</text>
</comment>
<evidence type="ECO:0000256" key="1">
    <source>
        <dbReference type="ARBA" id="ARBA00023015"/>
    </source>
</evidence>
<dbReference type="Pfam" id="PF16859">
    <property type="entry name" value="TetR_C_11"/>
    <property type="match status" value="1"/>
</dbReference>
<feature type="domain" description="HTH tetR-type" evidence="6">
    <location>
        <begin position="22"/>
        <end position="82"/>
    </location>
</feature>
<organism evidence="7 8">
    <name type="scientific">Fodinibacter luteus</name>
    <dbReference type="NCBI Taxonomy" id="552064"/>
    <lineage>
        <taxon>Bacteria</taxon>
        <taxon>Bacillati</taxon>
        <taxon>Actinomycetota</taxon>
        <taxon>Actinomycetes</taxon>
        <taxon>Micrococcales</taxon>
        <taxon>Intrasporangiaceae</taxon>
        <taxon>Fodinibacter (ex Wang et al. 2009)</taxon>
    </lineage>
</organism>
<keyword evidence="2 4" id="KW-0238">DNA-binding</keyword>
<reference evidence="8" key="1">
    <citation type="journal article" date="2019" name="Int. J. Syst. Evol. Microbiol.">
        <title>The Global Catalogue of Microorganisms (GCM) 10K type strain sequencing project: providing services to taxonomists for standard genome sequencing and annotation.</title>
        <authorList>
            <consortium name="The Broad Institute Genomics Platform"/>
            <consortium name="The Broad Institute Genome Sequencing Center for Infectious Disease"/>
            <person name="Wu L."/>
            <person name="Ma J."/>
        </authorList>
    </citation>
    <scope>NUCLEOTIDE SEQUENCE [LARGE SCALE GENOMIC DNA]</scope>
    <source>
        <strain evidence="8">JCM 17809</strain>
    </source>
</reference>
<dbReference type="PROSITE" id="PS50977">
    <property type="entry name" value="HTH_TETR_2"/>
    <property type="match status" value="1"/>
</dbReference>